<feature type="transmembrane region" description="Helical" evidence="8">
    <location>
        <begin position="58"/>
        <end position="78"/>
    </location>
</feature>
<protein>
    <submittedName>
        <fullName evidence="11">MFS transporter</fullName>
    </submittedName>
</protein>
<dbReference type="RefSeq" id="WP_097944923.1">
    <property type="nucleotide sequence ID" value="NZ_BLKS01000001.1"/>
</dbReference>
<dbReference type="Gene3D" id="1.20.1250.20">
    <property type="entry name" value="MFS general substrate transporter like domains"/>
    <property type="match status" value="2"/>
</dbReference>
<evidence type="ECO:0000313" key="12">
    <source>
        <dbReference type="Proteomes" id="UP000220914"/>
    </source>
</evidence>
<evidence type="ECO:0000259" key="9">
    <source>
        <dbReference type="PROSITE" id="PS50850"/>
    </source>
</evidence>
<evidence type="ECO:0000256" key="4">
    <source>
        <dbReference type="ARBA" id="ARBA00022692"/>
    </source>
</evidence>
<feature type="transmembrane region" description="Helical" evidence="8">
    <location>
        <begin position="194"/>
        <end position="213"/>
    </location>
</feature>
<name>A0A2A7MNY6_MYCAG</name>
<feature type="transmembrane region" description="Helical" evidence="8">
    <location>
        <begin position="90"/>
        <end position="109"/>
    </location>
</feature>
<accession>A0A2A7MNY6</accession>
<dbReference type="OrthoDB" id="8953821at2"/>
<evidence type="ECO:0000256" key="8">
    <source>
        <dbReference type="SAM" id="Phobius"/>
    </source>
</evidence>
<dbReference type="EMBL" id="PDCP01000125">
    <property type="protein sequence ID" value="PEG33289.1"/>
    <property type="molecule type" value="Genomic_DNA"/>
</dbReference>
<dbReference type="GO" id="GO:0022857">
    <property type="term" value="F:transmembrane transporter activity"/>
    <property type="evidence" value="ECO:0007669"/>
    <property type="project" value="InterPro"/>
</dbReference>
<evidence type="ECO:0000313" key="10">
    <source>
        <dbReference type="EMBL" id="GFG54194.1"/>
    </source>
</evidence>
<feature type="region of interest" description="Disordered" evidence="7">
    <location>
        <begin position="433"/>
        <end position="460"/>
    </location>
</feature>
<dbReference type="InterPro" id="IPR020846">
    <property type="entry name" value="MFS_dom"/>
</dbReference>
<evidence type="ECO:0000256" key="7">
    <source>
        <dbReference type="SAM" id="MobiDB-lite"/>
    </source>
</evidence>
<feature type="transmembrane region" description="Helical" evidence="8">
    <location>
        <begin position="379"/>
        <end position="397"/>
    </location>
</feature>
<comment type="caution">
    <text evidence="11">The sequence shown here is derived from an EMBL/GenBank/DDBJ whole genome shotgun (WGS) entry which is preliminary data.</text>
</comment>
<evidence type="ECO:0000256" key="1">
    <source>
        <dbReference type="ARBA" id="ARBA00004651"/>
    </source>
</evidence>
<dbReference type="CDD" id="cd17369">
    <property type="entry name" value="MFS_ShiA_like"/>
    <property type="match status" value="1"/>
</dbReference>
<dbReference type="InterPro" id="IPR011701">
    <property type="entry name" value="MFS"/>
</dbReference>
<feature type="transmembrane region" description="Helical" evidence="8">
    <location>
        <begin position="244"/>
        <end position="265"/>
    </location>
</feature>
<reference evidence="10" key="3">
    <citation type="submission" date="2020-02" db="EMBL/GenBank/DDBJ databases">
        <authorList>
            <person name="Matsumoto Y."/>
            <person name="Motooka D."/>
            <person name="Nakamura S."/>
        </authorList>
    </citation>
    <scope>NUCLEOTIDE SEQUENCE</scope>
    <source>
        <strain evidence="10">JCM 6377</strain>
    </source>
</reference>
<evidence type="ECO:0000256" key="3">
    <source>
        <dbReference type="ARBA" id="ARBA00022475"/>
    </source>
</evidence>
<dbReference type="Proteomes" id="UP000465302">
    <property type="component" value="Unassembled WGS sequence"/>
</dbReference>
<sequence>MTAATTPDQIWVESRRRLIPGTVIGSIIEWYDIAVYGQAAALVFGTLFFPSFSKTAGVVAAFATFGVGYFARPVGAMIFGHIGDRYGRRFSLVCTLLLMGVATVVIGLLPTYASIGVLAPVLLVICRLLQGLGVGAEYVGAVTMVAEFAPVKRRGFFASLPASGVFIGIGLAATVSAAVAALPEEQLMSWGWRVPFLFSIVVVAIGLLIRLRVPESPVFTELKEARARTRVPALALIKAMPRRLLLVMVANGVLAFNIYVVQTYSLSYIAGKGVAKSVALIAVLVGCAVGAVVIPLLGTLSDRSGRRPVYIAVSAFCALVAFPFFWLLDTRSTALILLAFALALGGCLAMFGSQAAYYSELFPAEFRFSGFALGREIPGAVLAGPAPVISVGLVSLGGGSPTLLAVAMIIVAVAGLVAVVALPETRGIDLAPIVDPDAKPTTPRTSAPTAAPDSRPIGTF</sequence>
<keyword evidence="6 8" id="KW-0472">Membrane</keyword>
<evidence type="ECO:0000256" key="5">
    <source>
        <dbReference type="ARBA" id="ARBA00022989"/>
    </source>
</evidence>
<feature type="transmembrane region" description="Helical" evidence="8">
    <location>
        <begin position="309"/>
        <end position="328"/>
    </location>
</feature>
<organism evidence="11 12">
    <name type="scientific">Mycolicibacterium agri</name>
    <name type="common">Mycobacterium agri</name>
    <dbReference type="NCBI Taxonomy" id="36811"/>
    <lineage>
        <taxon>Bacteria</taxon>
        <taxon>Bacillati</taxon>
        <taxon>Actinomycetota</taxon>
        <taxon>Actinomycetes</taxon>
        <taxon>Mycobacteriales</taxon>
        <taxon>Mycobacteriaceae</taxon>
        <taxon>Mycolicibacterium</taxon>
    </lineage>
</organism>
<dbReference type="PANTHER" id="PTHR43045:SF1">
    <property type="entry name" value="SHIKIMATE TRANSPORTER"/>
    <property type="match status" value="1"/>
</dbReference>
<feature type="compositionally biased region" description="Low complexity" evidence="7">
    <location>
        <begin position="439"/>
        <end position="452"/>
    </location>
</feature>
<evidence type="ECO:0000313" key="13">
    <source>
        <dbReference type="Proteomes" id="UP000465302"/>
    </source>
</evidence>
<dbReference type="GO" id="GO:0005886">
    <property type="term" value="C:plasma membrane"/>
    <property type="evidence" value="ECO:0007669"/>
    <property type="project" value="UniProtKB-SubCell"/>
</dbReference>
<dbReference type="Pfam" id="PF07690">
    <property type="entry name" value="MFS_1"/>
    <property type="match status" value="1"/>
</dbReference>
<comment type="subcellular location">
    <subcellularLocation>
        <location evidence="1">Cell membrane</location>
        <topology evidence="1">Multi-pass membrane protein</topology>
    </subcellularLocation>
</comment>
<keyword evidence="2" id="KW-0813">Transport</keyword>
<proteinExistence type="predicted"/>
<feature type="transmembrane region" description="Helical" evidence="8">
    <location>
        <begin position="334"/>
        <end position="358"/>
    </location>
</feature>
<keyword evidence="3" id="KW-1003">Cell membrane</keyword>
<reference evidence="10 13" key="2">
    <citation type="journal article" date="2019" name="Emerg. Microbes Infect.">
        <title>Comprehensive subspecies identification of 175 nontuberculous mycobacteria species based on 7547 genomic profiles.</title>
        <authorList>
            <person name="Matsumoto Y."/>
            <person name="Kinjo T."/>
            <person name="Motooka D."/>
            <person name="Nabeya D."/>
            <person name="Jung N."/>
            <person name="Uechi K."/>
            <person name="Horii T."/>
            <person name="Iida T."/>
            <person name="Fujita J."/>
            <person name="Nakamura S."/>
        </authorList>
    </citation>
    <scope>NUCLEOTIDE SEQUENCE [LARGE SCALE GENOMIC DNA]</scope>
    <source>
        <strain evidence="10 13">JCM 6377</strain>
    </source>
</reference>
<evidence type="ECO:0000256" key="2">
    <source>
        <dbReference type="ARBA" id="ARBA00022448"/>
    </source>
</evidence>
<keyword evidence="12" id="KW-1185">Reference proteome</keyword>
<feature type="transmembrane region" description="Helical" evidence="8">
    <location>
        <begin position="277"/>
        <end position="297"/>
    </location>
</feature>
<gene>
    <name evidence="11" type="ORF">CQY20_31520</name>
    <name evidence="10" type="ORF">MAGR_56350</name>
</gene>
<dbReference type="InterPro" id="IPR036259">
    <property type="entry name" value="MFS_trans_sf"/>
</dbReference>
<dbReference type="AlphaFoldDB" id="A0A2A7MNY6"/>
<keyword evidence="5 8" id="KW-1133">Transmembrane helix</keyword>
<reference evidence="11 12" key="1">
    <citation type="submission" date="2017-10" db="EMBL/GenBank/DDBJ databases">
        <title>The new phylogeny of genus Mycobacterium.</title>
        <authorList>
            <person name="Tortoli E."/>
            <person name="Trovato A."/>
            <person name="Cirillo D.M."/>
        </authorList>
    </citation>
    <scope>NUCLEOTIDE SEQUENCE [LARGE SCALE GENOMIC DNA]</scope>
    <source>
        <strain evidence="11 12">CCUG37673</strain>
    </source>
</reference>
<feature type="transmembrane region" description="Helical" evidence="8">
    <location>
        <begin position="156"/>
        <end position="182"/>
    </location>
</feature>
<evidence type="ECO:0000313" key="11">
    <source>
        <dbReference type="EMBL" id="PEG33289.1"/>
    </source>
</evidence>
<feature type="transmembrane region" description="Helical" evidence="8">
    <location>
        <begin position="403"/>
        <end position="422"/>
    </location>
</feature>
<dbReference type="PROSITE" id="PS50850">
    <property type="entry name" value="MFS"/>
    <property type="match status" value="1"/>
</dbReference>
<dbReference type="EMBL" id="BLKS01000001">
    <property type="protein sequence ID" value="GFG54194.1"/>
    <property type="molecule type" value="Genomic_DNA"/>
</dbReference>
<dbReference type="Proteomes" id="UP000220914">
    <property type="component" value="Unassembled WGS sequence"/>
</dbReference>
<dbReference type="PANTHER" id="PTHR43045">
    <property type="entry name" value="SHIKIMATE TRANSPORTER"/>
    <property type="match status" value="1"/>
</dbReference>
<dbReference type="SUPFAM" id="SSF103473">
    <property type="entry name" value="MFS general substrate transporter"/>
    <property type="match status" value="1"/>
</dbReference>
<feature type="domain" description="Major facilitator superfamily (MFS) profile" evidence="9">
    <location>
        <begin position="18"/>
        <end position="426"/>
    </location>
</feature>
<evidence type="ECO:0000256" key="6">
    <source>
        <dbReference type="ARBA" id="ARBA00023136"/>
    </source>
</evidence>
<keyword evidence="4 8" id="KW-0812">Transmembrane</keyword>